<name>A0A2G5T6A7_9PELO</name>
<dbReference type="Proteomes" id="UP000230233">
    <property type="component" value="Chromosome V"/>
</dbReference>
<protein>
    <submittedName>
        <fullName evidence="1">Uncharacterized protein</fullName>
    </submittedName>
</protein>
<comment type="caution">
    <text evidence="1">The sequence shown here is derived from an EMBL/GenBank/DDBJ whole genome shotgun (WGS) entry which is preliminary data.</text>
</comment>
<sequence>MFYFVPENIMTNRGEQQIEEIKNDEGVQLIRRGRPRWRNESSRSWKHSYKRLEFDWKMSNEEASFV</sequence>
<proteinExistence type="predicted"/>
<dbReference type="EMBL" id="PDUG01000005">
    <property type="protein sequence ID" value="PIC22709.1"/>
    <property type="molecule type" value="Genomic_DNA"/>
</dbReference>
<gene>
    <name evidence="1" type="primary">Cnig_chr_V.g16670</name>
    <name evidence="1" type="ORF">B9Z55_016670</name>
</gene>
<reference evidence="2" key="1">
    <citation type="submission" date="2017-10" db="EMBL/GenBank/DDBJ databases">
        <title>Rapid genome shrinkage in a self-fertile nematode reveals novel sperm competition proteins.</title>
        <authorList>
            <person name="Yin D."/>
            <person name="Schwarz E.M."/>
            <person name="Thomas C.G."/>
            <person name="Felde R.L."/>
            <person name="Korf I.F."/>
            <person name="Cutter A.D."/>
            <person name="Schartner C.M."/>
            <person name="Ralston E.J."/>
            <person name="Meyer B.J."/>
            <person name="Haag E.S."/>
        </authorList>
    </citation>
    <scope>NUCLEOTIDE SEQUENCE [LARGE SCALE GENOMIC DNA]</scope>
    <source>
        <strain evidence="2">JU1422</strain>
    </source>
</reference>
<dbReference type="AlphaFoldDB" id="A0A2G5T6A7"/>
<organism evidence="1 2">
    <name type="scientific">Caenorhabditis nigoni</name>
    <dbReference type="NCBI Taxonomy" id="1611254"/>
    <lineage>
        <taxon>Eukaryota</taxon>
        <taxon>Metazoa</taxon>
        <taxon>Ecdysozoa</taxon>
        <taxon>Nematoda</taxon>
        <taxon>Chromadorea</taxon>
        <taxon>Rhabditida</taxon>
        <taxon>Rhabditina</taxon>
        <taxon>Rhabditomorpha</taxon>
        <taxon>Rhabditoidea</taxon>
        <taxon>Rhabditidae</taxon>
        <taxon>Peloderinae</taxon>
        <taxon>Caenorhabditis</taxon>
    </lineage>
</organism>
<accession>A0A2G5T6A7</accession>
<evidence type="ECO:0000313" key="1">
    <source>
        <dbReference type="EMBL" id="PIC22709.1"/>
    </source>
</evidence>
<evidence type="ECO:0000313" key="2">
    <source>
        <dbReference type="Proteomes" id="UP000230233"/>
    </source>
</evidence>
<keyword evidence="2" id="KW-1185">Reference proteome</keyword>